<keyword evidence="8" id="KW-1185">Reference proteome</keyword>
<comment type="subcellular location">
    <subcellularLocation>
        <location evidence="5">Cytoplasm</location>
    </subcellularLocation>
</comment>
<keyword evidence="4 5" id="KW-0378">Hydrolase</keyword>
<dbReference type="PANTHER" id="PTHR33317:SF4">
    <property type="entry name" value="POLYNUCLEOTIDYL TRANSFERASE, RIBONUCLEASE H-LIKE SUPERFAMILY PROTEIN"/>
    <property type="match status" value="1"/>
</dbReference>
<dbReference type="HAMAP" id="MF_00651">
    <property type="entry name" value="Nuclease_YqgF"/>
    <property type="match status" value="1"/>
</dbReference>
<organism evidence="7 8">
    <name type="scientific">Spiroplasma culicicola AES-1</name>
    <dbReference type="NCBI Taxonomy" id="1276246"/>
    <lineage>
        <taxon>Bacteria</taxon>
        <taxon>Bacillati</taxon>
        <taxon>Mycoplasmatota</taxon>
        <taxon>Mollicutes</taxon>
        <taxon>Entomoplasmatales</taxon>
        <taxon>Spiroplasmataceae</taxon>
        <taxon>Spiroplasma</taxon>
    </lineage>
</organism>
<dbReference type="InterPro" id="IPR012337">
    <property type="entry name" value="RNaseH-like_sf"/>
</dbReference>
<evidence type="ECO:0000256" key="3">
    <source>
        <dbReference type="ARBA" id="ARBA00022722"/>
    </source>
</evidence>
<dbReference type="GO" id="GO:0005829">
    <property type="term" value="C:cytosol"/>
    <property type="evidence" value="ECO:0007669"/>
    <property type="project" value="TreeGrafter"/>
</dbReference>
<dbReference type="InterPro" id="IPR005227">
    <property type="entry name" value="YqgF"/>
</dbReference>
<dbReference type="CDD" id="cd16964">
    <property type="entry name" value="YqgF"/>
    <property type="match status" value="1"/>
</dbReference>
<dbReference type="eggNOG" id="COG0816">
    <property type="taxonomic scope" value="Bacteria"/>
</dbReference>
<sequence>MAKYIGLDLGSKTIGVAISEGYFANVHSTIRFEEDNFSQAVDLLKKLLEKEGYEKIIVGYPKNMDGSIGHRVEMIEDFLTVLYQHSNVKEEEIIKIDERLTTRMAKSLMIEANLSRKKQKINKDQIAAKLILETYLQQIKL</sequence>
<gene>
    <name evidence="7" type="primary">yrrK</name>
    <name evidence="7" type="ORF">SCULI_v1c02310</name>
</gene>
<dbReference type="InterPro" id="IPR037027">
    <property type="entry name" value="YqgF/RNaseH-like_dom_sf"/>
</dbReference>
<dbReference type="RefSeq" id="WP_025362814.1">
    <property type="nucleotide sequence ID" value="NZ_CP006681.1"/>
</dbReference>
<dbReference type="PATRIC" id="fig|1276246.3.peg.230"/>
<keyword evidence="1 5" id="KW-0963">Cytoplasm</keyword>
<evidence type="ECO:0000313" key="8">
    <source>
        <dbReference type="Proteomes" id="UP000019267"/>
    </source>
</evidence>
<reference evidence="7 8" key="1">
    <citation type="journal article" date="2014" name="Genome Biol. Evol.">
        <title>Molecular evolution of the substrate utilization strategies and putative virulence factors in mosquito-associated Spiroplasma species.</title>
        <authorList>
            <person name="Chang T.H."/>
            <person name="Lo W.S."/>
            <person name="Ku C."/>
            <person name="Chen L.L."/>
            <person name="Kuo C.H."/>
        </authorList>
    </citation>
    <scope>NUCLEOTIDE SEQUENCE [LARGE SCALE GENOMIC DNA]</scope>
    <source>
        <strain evidence="7">AES-1</strain>
    </source>
</reference>
<dbReference type="SUPFAM" id="SSF53098">
    <property type="entry name" value="Ribonuclease H-like"/>
    <property type="match status" value="1"/>
</dbReference>
<dbReference type="EC" id="3.1.-.-" evidence="5"/>
<dbReference type="PANTHER" id="PTHR33317">
    <property type="entry name" value="POLYNUCLEOTIDYL TRANSFERASE, RIBONUCLEASE H-LIKE SUPERFAMILY PROTEIN"/>
    <property type="match status" value="1"/>
</dbReference>
<evidence type="ECO:0000259" key="6">
    <source>
        <dbReference type="SMART" id="SM00732"/>
    </source>
</evidence>
<dbReference type="HOGENOM" id="CLU_098240_2_0_14"/>
<keyword evidence="2 5" id="KW-0690">Ribosome biogenesis</keyword>
<dbReference type="OrthoDB" id="9796140at2"/>
<dbReference type="SMART" id="SM00732">
    <property type="entry name" value="YqgFc"/>
    <property type="match status" value="1"/>
</dbReference>
<dbReference type="InterPro" id="IPR006641">
    <property type="entry name" value="YqgF/RNaseH-like_dom"/>
</dbReference>
<keyword evidence="3 5" id="KW-0540">Nuclease</keyword>
<dbReference type="Proteomes" id="UP000019267">
    <property type="component" value="Chromosome"/>
</dbReference>
<dbReference type="Pfam" id="PF03652">
    <property type="entry name" value="RuvX"/>
    <property type="match status" value="1"/>
</dbReference>
<dbReference type="GO" id="GO:0016788">
    <property type="term" value="F:hydrolase activity, acting on ester bonds"/>
    <property type="evidence" value="ECO:0007669"/>
    <property type="project" value="UniProtKB-UniRule"/>
</dbReference>
<comment type="similarity">
    <text evidence="5">Belongs to the YqgF HJR family.</text>
</comment>
<dbReference type="EMBL" id="CP006681">
    <property type="protein sequence ID" value="AHI52572.1"/>
    <property type="molecule type" value="Genomic_DNA"/>
</dbReference>
<comment type="function">
    <text evidence="5">Could be a nuclease involved in processing of the 5'-end of pre-16S rRNA.</text>
</comment>
<dbReference type="STRING" id="1276246.SCULI_v1c02310"/>
<evidence type="ECO:0000256" key="1">
    <source>
        <dbReference type="ARBA" id="ARBA00022490"/>
    </source>
</evidence>
<name>W6A6E6_9MOLU</name>
<dbReference type="GO" id="GO:0004518">
    <property type="term" value="F:nuclease activity"/>
    <property type="evidence" value="ECO:0007669"/>
    <property type="project" value="UniProtKB-KW"/>
</dbReference>
<dbReference type="GO" id="GO:0000967">
    <property type="term" value="P:rRNA 5'-end processing"/>
    <property type="evidence" value="ECO:0007669"/>
    <property type="project" value="UniProtKB-UniRule"/>
</dbReference>
<evidence type="ECO:0000313" key="7">
    <source>
        <dbReference type="EMBL" id="AHI52572.1"/>
    </source>
</evidence>
<evidence type="ECO:0000256" key="4">
    <source>
        <dbReference type="ARBA" id="ARBA00022801"/>
    </source>
</evidence>
<proteinExistence type="inferred from homology"/>
<evidence type="ECO:0000256" key="5">
    <source>
        <dbReference type="HAMAP-Rule" id="MF_00651"/>
    </source>
</evidence>
<dbReference type="AlphaFoldDB" id="W6A6E6"/>
<dbReference type="NCBIfam" id="TIGR00250">
    <property type="entry name" value="RNAse_H_YqgF"/>
    <property type="match status" value="1"/>
</dbReference>
<dbReference type="KEGG" id="scq:SCULI_v1c02310"/>
<protein>
    <recommendedName>
        <fullName evidence="5">Putative pre-16S rRNA nuclease</fullName>
        <ecNumber evidence="5">3.1.-.-</ecNumber>
    </recommendedName>
</protein>
<evidence type="ECO:0000256" key="2">
    <source>
        <dbReference type="ARBA" id="ARBA00022517"/>
    </source>
</evidence>
<feature type="domain" description="YqgF/RNase H-like" evidence="6">
    <location>
        <begin position="2"/>
        <end position="105"/>
    </location>
</feature>
<dbReference type="Gene3D" id="3.30.420.140">
    <property type="entry name" value="YqgF/RNase H-like domain"/>
    <property type="match status" value="1"/>
</dbReference>
<accession>W6A6E6</accession>